<evidence type="ECO:0000313" key="6">
    <source>
        <dbReference type="Proteomes" id="UP000268291"/>
    </source>
</evidence>
<dbReference type="EMBL" id="RZGY01000001">
    <property type="protein sequence ID" value="RUQ86148.1"/>
    <property type="molecule type" value="Genomic_DNA"/>
</dbReference>
<keyword evidence="6" id="KW-1185">Reference proteome</keyword>
<feature type="domain" description="Alpha/beta hydrolase fold-3" evidence="2">
    <location>
        <begin position="84"/>
        <end position="284"/>
    </location>
</feature>
<organism evidence="3 5">
    <name type="scientific">Labedella gwakjiensis</name>
    <dbReference type="NCBI Taxonomy" id="390269"/>
    <lineage>
        <taxon>Bacteria</taxon>
        <taxon>Bacillati</taxon>
        <taxon>Actinomycetota</taxon>
        <taxon>Actinomycetes</taxon>
        <taxon>Micrococcales</taxon>
        <taxon>Microbacteriaceae</taxon>
        <taxon>Labedella</taxon>
    </lineage>
</organism>
<dbReference type="Gene3D" id="3.40.50.1820">
    <property type="entry name" value="alpha/beta hydrolase"/>
    <property type="match status" value="1"/>
</dbReference>
<evidence type="ECO:0000313" key="5">
    <source>
        <dbReference type="Proteomes" id="UP000241203"/>
    </source>
</evidence>
<protein>
    <submittedName>
        <fullName evidence="3">Acetyl esterase/lipase</fullName>
    </submittedName>
    <submittedName>
        <fullName evidence="4">Alpha/beta hydrolase</fullName>
    </submittedName>
</protein>
<dbReference type="EMBL" id="PYAU01000001">
    <property type="protein sequence ID" value="PSL39448.1"/>
    <property type="molecule type" value="Genomic_DNA"/>
</dbReference>
<dbReference type="InterPro" id="IPR029058">
    <property type="entry name" value="AB_hydrolase_fold"/>
</dbReference>
<comment type="caution">
    <text evidence="3">The sequence shown here is derived from an EMBL/GenBank/DDBJ whole genome shotgun (WGS) entry which is preliminary data.</text>
</comment>
<keyword evidence="1 4" id="KW-0378">Hydrolase</keyword>
<evidence type="ECO:0000313" key="3">
    <source>
        <dbReference type="EMBL" id="PSL39448.1"/>
    </source>
</evidence>
<dbReference type="InterPro" id="IPR013094">
    <property type="entry name" value="AB_hydrolase_3"/>
</dbReference>
<dbReference type="GO" id="GO:0016787">
    <property type="term" value="F:hydrolase activity"/>
    <property type="evidence" value="ECO:0007669"/>
    <property type="project" value="UniProtKB-KW"/>
</dbReference>
<dbReference type="RefSeq" id="WP_106564311.1">
    <property type="nucleotide sequence ID" value="NZ_PYAU01000001.1"/>
</dbReference>
<dbReference type="PANTHER" id="PTHR48081">
    <property type="entry name" value="AB HYDROLASE SUPERFAMILY PROTEIN C4A8.06C"/>
    <property type="match status" value="1"/>
</dbReference>
<proteinExistence type="predicted"/>
<reference evidence="3 5" key="1">
    <citation type="submission" date="2018-03" db="EMBL/GenBank/DDBJ databases">
        <title>Genomic Encyclopedia of Archaeal and Bacterial Type Strains, Phase II (KMG-II): from individual species to whole genera.</title>
        <authorList>
            <person name="Goeker M."/>
        </authorList>
    </citation>
    <scope>NUCLEOTIDE SEQUENCE [LARGE SCALE GENOMIC DNA]</scope>
    <source>
        <strain evidence="3 5">DSM 21548</strain>
    </source>
</reference>
<accession>A0A2P8GZR4</accession>
<evidence type="ECO:0000256" key="1">
    <source>
        <dbReference type="ARBA" id="ARBA00022801"/>
    </source>
</evidence>
<dbReference type="OrthoDB" id="9803828at2"/>
<dbReference type="SUPFAM" id="SSF53474">
    <property type="entry name" value="alpha/beta-Hydrolases"/>
    <property type="match status" value="1"/>
</dbReference>
<dbReference type="Proteomes" id="UP000241203">
    <property type="component" value="Unassembled WGS sequence"/>
</dbReference>
<dbReference type="AlphaFoldDB" id="A0A2P8GZR4"/>
<evidence type="ECO:0000313" key="4">
    <source>
        <dbReference type="EMBL" id="RUQ86148.1"/>
    </source>
</evidence>
<dbReference type="PANTHER" id="PTHR48081:SF8">
    <property type="entry name" value="ALPHA_BETA HYDROLASE FOLD-3 DOMAIN-CONTAINING PROTEIN-RELATED"/>
    <property type="match status" value="1"/>
</dbReference>
<gene>
    <name evidence="3" type="ORF">CLV49_3084</name>
    <name evidence="4" type="ORF">ELQ93_03830</name>
</gene>
<evidence type="ECO:0000259" key="2">
    <source>
        <dbReference type="Pfam" id="PF07859"/>
    </source>
</evidence>
<dbReference type="Proteomes" id="UP000268291">
    <property type="component" value="Unassembled WGS sequence"/>
</dbReference>
<reference evidence="4 6" key="2">
    <citation type="submission" date="2018-12" db="EMBL/GenBank/DDBJ databases">
        <authorList>
            <person name="hu s."/>
            <person name="Xu Y."/>
            <person name="Xu B."/>
            <person name="Li F."/>
        </authorList>
    </citation>
    <scope>NUCLEOTIDE SEQUENCE [LARGE SCALE GENOMIC DNA]</scope>
    <source>
        <strain evidence="4 6">KSW2-17</strain>
    </source>
</reference>
<dbReference type="Pfam" id="PF07859">
    <property type="entry name" value="Abhydrolase_3"/>
    <property type="match status" value="1"/>
</dbReference>
<name>A0A2P8GZR4_9MICO</name>
<sequence length="310" mass="34049">MTTPDRPSTLARLIPALITLRGSKRMFASADRTMEHARSHVLRPESFAPPRSLDRRVDITIRHEDGWPVYTVSPRSGRTRRRAVYVHGGAWINEITAFHWRLIAELSETTGTEITVPVYPLVPRPEATAQAVVTRIADIAHGLSEGVGGHNVTLLGDSAGGTIALSVAQLLHTRGVSSPRDVVLISPVIDMTFTDPEIYRIEPSDPWLDVPGPRAVGERWRGELDITDPLVSPVNGPLTGVGRISLFTGTRDITHADAITLERRAREESHPIDVFRAPGMLHVYPLLPIPEGAAARSIIARILRRDATED</sequence>
<dbReference type="InterPro" id="IPR050300">
    <property type="entry name" value="GDXG_lipolytic_enzyme"/>
</dbReference>